<gene>
    <name evidence="3" type="ORF">GRH90_00535</name>
</gene>
<dbReference type="InterPro" id="IPR008249">
    <property type="entry name" value="UPF0231"/>
</dbReference>
<evidence type="ECO:0000256" key="1">
    <source>
        <dbReference type="ARBA" id="ARBA00005367"/>
    </source>
</evidence>
<reference evidence="3 4" key="1">
    <citation type="submission" date="2019-12" db="EMBL/GenBank/DDBJ databases">
        <authorList>
            <person name="Lee S.D."/>
        </authorList>
    </citation>
    <scope>NUCLEOTIDE SEQUENCE [LARGE SCALE GENOMIC DNA]</scope>
    <source>
        <strain evidence="3 4">SAP-6</strain>
    </source>
</reference>
<dbReference type="Proteomes" id="UP000461443">
    <property type="component" value="Unassembled WGS sequence"/>
</dbReference>
<dbReference type="RefSeq" id="WP_162363944.1">
    <property type="nucleotide sequence ID" value="NZ_WUBS01000001.1"/>
</dbReference>
<protein>
    <recommendedName>
        <fullName evidence="2">UPF0231 protein GRH90_00535</fullName>
    </recommendedName>
</protein>
<dbReference type="EMBL" id="WUBS01000001">
    <property type="protein sequence ID" value="NDL61259.1"/>
    <property type="molecule type" value="Genomic_DNA"/>
</dbReference>
<dbReference type="HAMAP" id="MF_01053">
    <property type="entry name" value="UPF0231"/>
    <property type="match status" value="1"/>
</dbReference>
<reference evidence="3 4" key="2">
    <citation type="submission" date="2020-02" db="EMBL/GenBank/DDBJ databases">
        <title>The new genus of Enterobacteriales.</title>
        <authorList>
            <person name="Kim I.S."/>
        </authorList>
    </citation>
    <scope>NUCLEOTIDE SEQUENCE [LARGE SCALE GENOMIC DNA]</scope>
    <source>
        <strain evidence="3 4">SAP-6</strain>
    </source>
</reference>
<evidence type="ECO:0000256" key="2">
    <source>
        <dbReference type="HAMAP-Rule" id="MF_01053"/>
    </source>
</evidence>
<name>A0A845SBH2_9GAMM</name>
<proteinExistence type="inferred from homology"/>
<dbReference type="AlphaFoldDB" id="A0A845SBH2"/>
<comment type="caution">
    <text evidence="3">The sequence shown here is derived from an EMBL/GenBank/DDBJ whole genome shotgun (WGS) entry which is preliminary data.</text>
</comment>
<sequence>MDYEFLRDITGQVKVTFSMGHEAVGHWLNEEVKGNFALLDEVEAHIRRLAGGQDSWQCVGHEYTFWTDGDEVIIRANELSFVNDELEEGMNYYDEESLSLCGTDDFLQVLKQYRDFSRSR</sequence>
<keyword evidence="4" id="KW-1185">Reference proteome</keyword>
<comment type="similarity">
    <text evidence="1 2">Belongs to the UPF0231 family.</text>
</comment>
<accession>A0A845SBH2</accession>
<organism evidence="3 4">
    <name type="scientific">Acerihabitans arboris</name>
    <dbReference type="NCBI Taxonomy" id="2691583"/>
    <lineage>
        <taxon>Bacteria</taxon>
        <taxon>Pseudomonadati</taxon>
        <taxon>Pseudomonadota</taxon>
        <taxon>Gammaproteobacteria</taxon>
        <taxon>Enterobacterales</taxon>
        <taxon>Pectobacteriaceae</taxon>
        <taxon>Acerihabitans</taxon>
    </lineage>
</organism>
<dbReference type="NCBIfam" id="NF003576">
    <property type="entry name" value="PRK05248.1-3"/>
    <property type="match status" value="1"/>
</dbReference>
<evidence type="ECO:0000313" key="4">
    <source>
        <dbReference type="Proteomes" id="UP000461443"/>
    </source>
</evidence>
<evidence type="ECO:0000313" key="3">
    <source>
        <dbReference type="EMBL" id="NDL61259.1"/>
    </source>
</evidence>
<dbReference type="Pfam" id="PF06062">
    <property type="entry name" value="UPF0231"/>
    <property type="match status" value="1"/>
</dbReference>
<dbReference type="PIRSF" id="PIRSF006287">
    <property type="entry name" value="UCP006287"/>
    <property type="match status" value="1"/>
</dbReference>